<gene>
    <name evidence="1" type="ORF">EV378_5069</name>
</gene>
<organism evidence="1 2">
    <name type="scientific">Pseudonocardia endophytica</name>
    <dbReference type="NCBI Taxonomy" id="401976"/>
    <lineage>
        <taxon>Bacteria</taxon>
        <taxon>Bacillati</taxon>
        <taxon>Actinomycetota</taxon>
        <taxon>Actinomycetes</taxon>
        <taxon>Pseudonocardiales</taxon>
        <taxon>Pseudonocardiaceae</taxon>
        <taxon>Pseudonocardia</taxon>
    </lineage>
</organism>
<protein>
    <submittedName>
        <fullName evidence="1">Uncharacterized protein</fullName>
    </submittedName>
</protein>
<accession>A0A4R1HG14</accession>
<comment type="caution">
    <text evidence="1">The sequence shown here is derived from an EMBL/GenBank/DDBJ whole genome shotgun (WGS) entry which is preliminary data.</text>
</comment>
<reference evidence="1 2" key="1">
    <citation type="submission" date="2019-03" db="EMBL/GenBank/DDBJ databases">
        <title>Sequencing the genomes of 1000 actinobacteria strains.</title>
        <authorList>
            <person name="Klenk H.-P."/>
        </authorList>
    </citation>
    <scope>NUCLEOTIDE SEQUENCE [LARGE SCALE GENOMIC DNA]</scope>
    <source>
        <strain evidence="1 2">DSM 44969</strain>
    </source>
</reference>
<evidence type="ECO:0000313" key="2">
    <source>
        <dbReference type="Proteomes" id="UP000295560"/>
    </source>
</evidence>
<dbReference type="AlphaFoldDB" id="A0A4R1HG14"/>
<dbReference type="Proteomes" id="UP000295560">
    <property type="component" value="Unassembled WGS sequence"/>
</dbReference>
<evidence type="ECO:0000313" key="1">
    <source>
        <dbReference type="EMBL" id="TCK21094.1"/>
    </source>
</evidence>
<keyword evidence="2" id="KW-1185">Reference proteome</keyword>
<dbReference type="EMBL" id="SMFZ01000002">
    <property type="protein sequence ID" value="TCK21094.1"/>
    <property type="molecule type" value="Genomic_DNA"/>
</dbReference>
<proteinExistence type="predicted"/>
<sequence>MDGALEIDGELVRDLDQATPPASRWHFVGR</sequence>
<name>A0A4R1HG14_PSEEN</name>